<dbReference type="PANTHER" id="PTHR31183">
    <property type="entry name" value="TRICHOPLEIN KERATIN FILAMENT-BINDING PROTEIN FAMILY MEMBER"/>
    <property type="match status" value="1"/>
</dbReference>
<dbReference type="GO" id="GO:0006915">
    <property type="term" value="P:apoptotic process"/>
    <property type="evidence" value="ECO:0007669"/>
    <property type="project" value="TreeGrafter"/>
</dbReference>
<keyword evidence="6" id="KW-1185">Reference proteome</keyword>
<keyword evidence="2" id="KW-0963">Cytoplasm</keyword>
<reference evidence="5" key="1">
    <citation type="submission" date="2020-04" db="EMBL/GenBank/DDBJ databases">
        <authorList>
            <person name="Alioto T."/>
            <person name="Alioto T."/>
            <person name="Gomez Garrido J."/>
        </authorList>
    </citation>
    <scope>NUCLEOTIDE SEQUENCE</scope>
    <source>
        <strain evidence="5">A484AB</strain>
    </source>
</reference>
<sequence>MALPTLEPYWMKHYKNKTEQFHVQRTQHESDFRNKWEENSRYFQRSNVEATKKRAWQSDQCFRESMGALDALYSKNTKKENLSERRKKLSELLLNEQKQLEVELRQHRSARGGQVQDMKTRAEDLKSAREERRQKLADEKLYEHWRQNAPELRQ</sequence>
<proteinExistence type="predicted"/>
<dbReference type="OrthoDB" id="6431598at2759"/>
<keyword evidence="3" id="KW-0206">Cytoskeleton</keyword>
<evidence type="ECO:0000256" key="4">
    <source>
        <dbReference type="SAM" id="MobiDB-lite"/>
    </source>
</evidence>
<evidence type="ECO:0000256" key="1">
    <source>
        <dbReference type="ARBA" id="ARBA00004245"/>
    </source>
</evidence>
<accession>A0A7D9IA92</accession>
<organism evidence="5 6">
    <name type="scientific">Paramuricea clavata</name>
    <name type="common">Red gorgonian</name>
    <name type="synonym">Violescent sea-whip</name>
    <dbReference type="NCBI Taxonomy" id="317549"/>
    <lineage>
        <taxon>Eukaryota</taxon>
        <taxon>Metazoa</taxon>
        <taxon>Cnidaria</taxon>
        <taxon>Anthozoa</taxon>
        <taxon>Octocorallia</taxon>
        <taxon>Malacalcyonacea</taxon>
        <taxon>Plexauridae</taxon>
        <taxon>Paramuricea</taxon>
    </lineage>
</organism>
<feature type="non-terminal residue" evidence="5">
    <location>
        <position position="1"/>
    </location>
</feature>
<feature type="region of interest" description="Disordered" evidence="4">
    <location>
        <begin position="105"/>
        <end position="154"/>
    </location>
</feature>
<comment type="subcellular location">
    <subcellularLocation>
        <location evidence="1">Cytoplasm</location>
        <location evidence="1">Cytoskeleton</location>
    </subcellularLocation>
</comment>
<dbReference type="PANTHER" id="PTHR31183:SF2">
    <property type="entry name" value="TRICHOPLEIN KERATIN FILAMENT-BINDING PROTEIN"/>
    <property type="match status" value="1"/>
</dbReference>
<dbReference type="EMBL" id="CACRXK020004803">
    <property type="protein sequence ID" value="CAB4004078.1"/>
    <property type="molecule type" value="Genomic_DNA"/>
</dbReference>
<evidence type="ECO:0000256" key="2">
    <source>
        <dbReference type="ARBA" id="ARBA00022490"/>
    </source>
</evidence>
<comment type="caution">
    <text evidence="5">The sequence shown here is derived from an EMBL/GenBank/DDBJ whole genome shotgun (WGS) entry which is preliminary data.</text>
</comment>
<evidence type="ECO:0000256" key="3">
    <source>
        <dbReference type="ARBA" id="ARBA00023212"/>
    </source>
</evidence>
<evidence type="ECO:0000313" key="6">
    <source>
        <dbReference type="Proteomes" id="UP001152795"/>
    </source>
</evidence>
<evidence type="ECO:0000313" key="5">
    <source>
        <dbReference type="EMBL" id="CAB4004078.1"/>
    </source>
</evidence>
<feature type="compositionally biased region" description="Basic and acidic residues" evidence="4">
    <location>
        <begin position="118"/>
        <end position="154"/>
    </location>
</feature>
<dbReference type="InterPro" id="IPR043596">
    <property type="entry name" value="CFAP53/TCHP"/>
</dbReference>
<protein>
    <submittedName>
        <fullName evidence="5">Uncharacterized protein</fullName>
    </submittedName>
</protein>
<name>A0A7D9IA92_PARCT</name>
<dbReference type="GO" id="GO:0045095">
    <property type="term" value="C:keratin filament"/>
    <property type="evidence" value="ECO:0007669"/>
    <property type="project" value="TreeGrafter"/>
</dbReference>
<dbReference type="AlphaFoldDB" id="A0A7D9IA92"/>
<gene>
    <name evidence="5" type="ORF">PACLA_8A004570</name>
</gene>
<dbReference type="Proteomes" id="UP001152795">
    <property type="component" value="Unassembled WGS sequence"/>
</dbReference>